<comment type="caution">
    <text evidence="1">The sequence shown here is derived from an EMBL/GenBank/DDBJ whole genome shotgun (WGS) entry which is preliminary data.</text>
</comment>
<keyword evidence="2" id="KW-1185">Reference proteome</keyword>
<dbReference type="InterPro" id="IPR007375">
    <property type="entry name" value="SoxG"/>
</dbReference>
<name>A0ABU3QA04_9SPHN</name>
<dbReference type="RefSeq" id="WP_315727321.1">
    <property type="nucleotide sequence ID" value="NZ_JAVUPU010000007.1"/>
</dbReference>
<organism evidence="1 2">
    <name type="scientific">Sphingosinicella rhizophila</name>
    <dbReference type="NCBI Taxonomy" id="3050082"/>
    <lineage>
        <taxon>Bacteria</taxon>
        <taxon>Pseudomonadati</taxon>
        <taxon>Pseudomonadota</taxon>
        <taxon>Alphaproteobacteria</taxon>
        <taxon>Sphingomonadales</taxon>
        <taxon>Sphingosinicellaceae</taxon>
        <taxon>Sphingosinicella</taxon>
    </lineage>
</organism>
<dbReference type="SUPFAM" id="SSF103025">
    <property type="entry name" value="Folate-binding domain"/>
    <property type="match status" value="1"/>
</dbReference>
<dbReference type="InterPro" id="IPR027266">
    <property type="entry name" value="TrmE/GcvT-like"/>
</dbReference>
<dbReference type="Proteomes" id="UP001259572">
    <property type="component" value="Unassembled WGS sequence"/>
</dbReference>
<evidence type="ECO:0000313" key="2">
    <source>
        <dbReference type="Proteomes" id="UP001259572"/>
    </source>
</evidence>
<reference evidence="1 2" key="1">
    <citation type="submission" date="2023-05" db="EMBL/GenBank/DDBJ databases">
        <authorList>
            <person name="Guo Y."/>
        </authorList>
    </citation>
    <scope>NUCLEOTIDE SEQUENCE [LARGE SCALE GENOMIC DNA]</scope>
    <source>
        <strain evidence="1 2">GR2756</strain>
    </source>
</reference>
<gene>
    <name evidence="1" type="ORF">RQX22_14780</name>
</gene>
<accession>A0ABU3QA04</accession>
<evidence type="ECO:0000313" key="1">
    <source>
        <dbReference type="EMBL" id="MDT9600224.1"/>
    </source>
</evidence>
<dbReference type="Gene3D" id="3.30.70.1520">
    <property type="entry name" value="Heterotetrameric sarcosine oxidase"/>
    <property type="match status" value="1"/>
</dbReference>
<proteinExistence type="predicted"/>
<sequence>MTESGWRVEAPGLAIETLPPTPIHVLRVRVADQAAVLAARTLADFRKIGPNQSGGDAPRLAWMAPGEWTVTGAEPKPAWLKALAKSPSFNDADVSHGRVRFAISGPRARDLLAKGCSLDFHPRAFGAGRCAKTLFAQVPVLIDQISDAPLFHLYADISHEAHLSAWLVDAAVEFRFEGNRA</sequence>
<dbReference type="Pfam" id="PF04268">
    <property type="entry name" value="SoxG"/>
    <property type="match status" value="1"/>
</dbReference>
<dbReference type="Gene3D" id="3.30.1360.120">
    <property type="entry name" value="Probable tRNA modification gtpase trme, domain 1"/>
    <property type="match status" value="1"/>
</dbReference>
<dbReference type="EMBL" id="JAVUPU010000007">
    <property type="protein sequence ID" value="MDT9600224.1"/>
    <property type="molecule type" value="Genomic_DNA"/>
</dbReference>
<protein>
    <submittedName>
        <fullName evidence="1">Sarcosine oxidase subunit gamma family protein</fullName>
    </submittedName>
</protein>